<feature type="compositionally biased region" description="Polar residues" evidence="6">
    <location>
        <begin position="75"/>
        <end position="84"/>
    </location>
</feature>
<dbReference type="InterPro" id="IPR000095">
    <property type="entry name" value="CRIB_dom"/>
</dbReference>
<feature type="region of interest" description="Disordered" evidence="6">
    <location>
        <begin position="216"/>
        <end position="379"/>
    </location>
</feature>
<evidence type="ECO:0000256" key="6">
    <source>
        <dbReference type="SAM" id="MobiDB-lite"/>
    </source>
</evidence>
<dbReference type="PANTHER" id="PTHR45832">
    <property type="entry name" value="SERINE/THREONINE-PROTEIN KINASE SAMKA-RELATED-RELATED"/>
    <property type="match status" value="1"/>
</dbReference>
<evidence type="ECO:0000256" key="4">
    <source>
        <dbReference type="ARBA" id="ARBA00047899"/>
    </source>
</evidence>
<feature type="compositionally biased region" description="Polar residues" evidence="6">
    <location>
        <begin position="1"/>
        <end position="15"/>
    </location>
</feature>
<feature type="compositionally biased region" description="Basic and acidic residues" evidence="6">
    <location>
        <begin position="893"/>
        <end position="903"/>
    </location>
</feature>
<feature type="region of interest" description="Disordered" evidence="6">
    <location>
        <begin position="773"/>
        <end position="824"/>
    </location>
</feature>
<feature type="compositionally biased region" description="Polar residues" evidence="6">
    <location>
        <begin position="733"/>
        <end position="746"/>
    </location>
</feature>
<dbReference type="Gene3D" id="3.30.200.20">
    <property type="entry name" value="Phosphorylase Kinase, domain 1"/>
    <property type="match status" value="1"/>
</dbReference>
<dbReference type="GO" id="GO:0004674">
    <property type="term" value="F:protein serine/threonine kinase activity"/>
    <property type="evidence" value="ECO:0007669"/>
    <property type="project" value="UniProtKB-EC"/>
</dbReference>
<comment type="similarity">
    <text evidence="1">Belongs to the protein kinase superfamily. STE Ser/Thr protein kinase family. STE20 subfamily.</text>
</comment>
<accession>A0A4S4KWV9</accession>
<gene>
    <name evidence="9" type="ORF">EW145_g6725</name>
</gene>
<dbReference type="Pfam" id="PF00786">
    <property type="entry name" value="PBD"/>
    <property type="match status" value="1"/>
</dbReference>
<feature type="compositionally biased region" description="Polar residues" evidence="6">
    <location>
        <begin position="839"/>
        <end position="860"/>
    </location>
</feature>
<dbReference type="Pfam" id="PF00069">
    <property type="entry name" value="Pkinase"/>
    <property type="match status" value="1"/>
</dbReference>
<evidence type="ECO:0000256" key="2">
    <source>
        <dbReference type="ARBA" id="ARBA00022741"/>
    </source>
</evidence>
<dbReference type="InterPro" id="IPR051931">
    <property type="entry name" value="PAK3-like"/>
</dbReference>
<evidence type="ECO:0000259" key="8">
    <source>
        <dbReference type="PROSITE" id="PS50108"/>
    </source>
</evidence>
<evidence type="ECO:0000256" key="3">
    <source>
        <dbReference type="ARBA" id="ARBA00022840"/>
    </source>
</evidence>
<feature type="compositionally biased region" description="Low complexity" evidence="6">
    <location>
        <begin position="290"/>
        <end position="304"/>
    </location>
</feature>
<feature type="region of interest" description="Disordered" evidence="6">
    <location>
        <begin position="528"/>
        <end position="548"/>
    </location>
</feature>
<feature type="compositionally biased region" description="Polar residues" evidence="6">
    <location>
        <begin position="920"/>
        <end position="941"/>
    </location>
</feature>
<sequence>MDGQTKSSSRFSTLNVFGKFSASPKPPRPPPKDQWYRQGSKSTVSLAPSHALSTHAASIASSSHDTLQIPPTPISIASRSHYNLSRTTSPASTRSRATAGSTATPRTSETGSFFSKLSNSFGKRPKLFLRSNASRTTLSPVDNVSDDGVLVSSQDADDDISTPWNFQHHLHVDEGLTGLPPEWVNQLRASGLKDTDIISTHSRRNRTTYLQNHPDVSLDILRPRPPYSPSVSSVSSSLLSPSSASPQPQRSVPLRRSMMNDDASTMRSTSSGSRSTDSPPSLNYDDMCRPSLSSASVSSRSPSSNSPPPSIYSSQECPGTATAANFTTSRPARPDRPLPREASVCDGDPPSLPSTPPTRTTTFRVMNASPPSPPPAYGSPDLVRANVEAFTDMKVRPSVSSRSSREECERNSDMLVERRSEETVTPEVFSREDSQASGYNTQTAFSQSLITSPISRLHLSAISRSDSPSPPASPIPRATVLPPRLSLHQDMDSDLSSWSEQLFSVMNTSDPKINAGSSAFLPVVSTSVPAKASPTTPKKSPVPPLMLSPPSEDNSVIIEVEQDQPADFSSTPLFEEVMSLVQSSYSIETPTLPTSTYPYLPSPPAASSAFPQSNYDFLSESYDIRCDSNLSQPSSRDSQATISASSRWSRATTVRDVRDATIGHVRKTSVANAMTVLAPSKHGVQPNANTARSGPSLSSADRLLSTASCDAEAFPSVDDFPMPPPSPNDAAFSISSAQPSPLSPSFSVESARMSVENITLPYDVDRASAASATINRLPSPASTRSSQSSSGSGSTSCSSQVNPLSTTSSSEEGHEECEAAEGKADAVRVELRYIESEGSLLSPTDSEASTSKWAESQTQPARIDITASTYDQDPDDGASAVVDWLTDTPSPHYELHGSTRRDSVTVYNPRGEPLLHPSAATDSPSQARRPSLQTNGLTSPGSDGETGLQKFLSPSLAVESLSSPSSAGTSPSSSSSVPRYRGWVSEVVAPLEEFIDNSIDPRQLFVDMREIAEGESGSVFVATVVARPPKATARGCKSVKTEDVVGENVSKKVAIKNVPLLPGGSPKLEDLRKELLLMSNIRHENILSMDGLYVDLVEDSLWIKMELMERSLADMLALAEEGFTLPEEAIARFASDILNALVHLEDLGIAHRDVRSDNLLVSSQGILKLTDFSRALLVDSSYPMHTDPVGVVYWQAPEMRSGSYDARKVDVWSAGATTWEMAESSPPFMDIADPQRLPDRWPTLSQPDIYSPSLYDFLTLCSSPSSSRRTAHDLLTCTSIEVRIHRRQSGDFQGTILS</sequence>
<dbReference type="SMART" id="SM00285">
    <property type="entry name" value="PBD"/>
    <property type="match status" value="1"/>
</dbReference>
<dbReference type="InterPro" id="IPR020635">
    <property type="entry name" value="Tyr_kinase_cat_dom"/>
</dbReference>
<comment type="catalytic activity">
    <reaction evidence="4">
        <text>L-threonyl-[protein] + ATP = O-phospho-L-threonyl-[protein] + ADP + H(+)</text>
        <dbReference type="Rhea" id="RHEA:46608"/>
        <dbReference type="Rhea" id="RHEA-COMP:11060"/>
        <dbReference type="Rhea" id="RHEA-COMP:11605"/>
        <dbReference type="ChEBI" id="CHEBI:15378"/>
        <dbReference type="ChEBI" id="CHEBI:30013"/>
        <dbReference type="ChEBI" id="CHEBI:30616"/>
        <dbReference type="ChEBI" id="CHEBI:61977"/>
        <dbReference type="ChEBI" id="CHEBI:456216"/>
        <dbReference type="EC" id="2.7.11.1"/>
    </reaction>
</comment>
<evidence type="ECO:0000256" key="1">
    <source>
        <dbReference type="ARBA" id="ARBA00008874"/>
    </source>
</evidence>
<feature type="region of interest" description="Disordered" evidence="6">
    <location>
        <begin position="890"/>
        <end position="949"/>
    </location>
</feature>
<protein>
    <recommendedName>
        <fullName evidence="11">Protein kinase domain-containing protein</fullName>
    </recommendedName>
</protein>
<comment type="catalytic activity">
    <reaction evidence="5">
        <text>L-seryl-[protein] + ATP = O-phospho-L-seryl-[protein] + ADP + H(+)</text>
        <dbReference type="Rhea" id="RHEA:17989"/>
        <dbReference type="Rhea" id="RHEA-COMP:9863"/>
        <dbReference type="Rhea" id="RHEA-COMP:11604"/>
        <dbReference type="ChEBI" id="CHEBI:15378"/>
        <dbReference type="ChEBI" id="CHEBI:29999"/>
        <dbReference type="ChEBI" id="CHEBI:30616"/>
        <dbReference type="ChEBI" id="CHEBI:83421"/>
        <dbReference type="ChEBI" id="CHEBI:456216"/>
        <dbReference type="EC" id="2.7.11.1"/>
    </reaction>
</comment>
<feature type="compositionally biased region" description="Low complexity" evidence="6">
    <location>
        <begin position="778"/>
        <end position="810"/>
    </location>
</feature>
<feature type="region of interest" description="Disordered" evidence="6">
    <location>
        <begin position="838"/>
        <end position="860"/>
    </location>
</feature>
<proteinExistence type="inferred from homology"/>
<dbReference type="EMBL" id="SGPK01000544">
    <property type="protein sequence ID" value="THH02628.1"/>
    <property type="molecule type" value="Genomic_DNA"/>
</dbReference>
<feature type="region of interest" description="Disordered" evidence="6">
    <location>
        <begin position="715"/>
        <end position="746"/>
    </location>
</feature>
<dbReference type="InterPro" id="IPR036936">
    <property type="entry name" value="CRIB_dom_sf"/>
</dbReference>
<evidence type="ECO:0000313" key="9">
    <source>
        <dbReference type="EMBL" id="THH02628.1"/>
    </source>
</evidence>
<feature type="compositionally biased region" description="Low complexity" evidence="6">
    <location>
        <begin position="960"/>
        <end position="978"/>
    </location>
</feature>
<feature type="compositionally biased region" description="Basic and acidic residues" evidence="6">
    <location>
        <begin position="403"/>
        <end position="422"/>
    </location>
</feature>
<comment type="caution">
    <text evidence="9">The sequence shown here is derived from an EMBL/GenBank/DDBJ whole genome shotgun (WGS) entry which is preliminary data.</text>
</comment>
<feature type="compositionally biased region" description="Low complexity" evidence="6">
    <location>
        <begin position="265"/>
        <end position="281"/>
    </location>
</feature>
<evidence type="ECO:0000259" key="7">
    <source>
        <dbReference type="PROSITE" id="PS50011"/>
    </source>
</evidence>
<dbReference type="OrthoDB" id="248923at2759"/>
<dbReference type="Gene3D" id="1.10.510.10">
    <property type="entry name" value="Transferase(Phosphotransferase) domain 1"/>
    <property type="match status" value="1"/>
</dbReference>
<evidence type="ECO:0000256" key="5">
    <source>
        <dbReference type="ARBA" id="ARBA00048679"/>
    </source>
</evidence>
<feature type="domain" description="Protein kinase" evidence="7">
    <location>
        <begin position="1005"/>
        <end position="1284"/>
    </location>
</feature>
<reference evidence="9 10" key="1">
    <citation type="submission" date="2019-02" db="EMBL/GenBank/DDBJ databases">
        <title>Genome sequencing of the rare red list fungi Phellinidium pouzarii.</title>
        <authorList>
            <person name="Buettner E."/>
            <person name="Kellner H."/>
        </authorList>
    </citation>
    <scope>NUCLEOTIDE SEQUENCE [LARGE SCALE GENOMIC DNA]</scope>
    <source>
        <strain evidence="9 10">DSM 108285</strain>
    </source>
</reference>
<keyword evidence="3" id="KW-0067">ATP-binding</keyword>
<dbReference type="PROSITE" id="PS50108">
    <property type="entry name" value="CRIB"/>
    <property type="match status" value="1"/>
</dbReference>
<dbReference type="InterPro" id="IPR000719">
    <property type="entry name" value="Prot_kinase_dom"/>
</dbReference>
<dbReference type="GO" id="GO:0004713">
    <property type="term" value="F:protein tyrosine kinase activity"/>
    <property type="evidence" value="ECO:0007669"/>
    <property type="project" value="InterPro"/>
</dbReference>
<dbReference type="Gene3D" id="3.90.810.10">
    <property type="entry name" value="CRIB domain"/>
    <property type="match status" value="1"/>
</dbReference>
<feature type="region of interest" description="Disordered" evidence="6">
    <location>
        <begin position="1"/>
        <end position="115"/>
    </location>
</feature>
<dbReference type="SUPFAM" id="SSF56112">
    <property type="entry name" value="Protein kinase-like (PK-like)"/>
    <property type="match status" value="1"/>
</dbReference>
<dbReference type="SMART" id="SM00219">
    <property type="entry name" value="TyrKc"/>
    <property type="match status" value="1"/>
</dbReference>
<feature type="domain" description="CRIB" evidence="8">
    <location>
        <begin position="160"/>
        <end position="173"/>
    </location>
</feature>
<keyword evidence="10" id="KW-1185">Reference proteome</keyword>
<dbReference type="InterPro" id="IPR011009">
    <property type="entry name" value="Kinase-like_dom_sf"/>
</dbReference>
<feature type="compositionally biased region" description="Low complexity" evidence="6">
    <location>
        <begin position="85"/>
        <end position="108"/>
    </location>
</feature>
<evidence type="ECO:0000313" key="10">
    <source>
        <dbReference type="Proteomes" id="UP000308199"/>
    </source>
</evidence>
<feature type="compositionally biased region" description="Low complexity" evidence="6">
    <location>
        <begin position="229"/>
        <end position="252"/>
    </location>
</feature>
<dbReference type="Proteomes" id="UP000308199">
    <property type="component" value="Unassembled WGS sequence"/>
</dbReference>
<evidence type="ECO:0008006" key="11">
    <source>
        <dbReference type="Google" id="ProtNLM"/>
    </source>
</evidence>
<feature type="region of interest" description="Disordered" evidence="6">
    <location>
        <begin position="679"/>
        <end position="699"/>
    </location>
</feature>
<dbReference type="PROSITE" id="PS50011">
    <property type="entry name" value="PROTEIN_KINASE_DOM"/>
    <property type="match status" value="1"/>
</dbReference>
<feature type="compositionally biased region" description="Low complexity" evidence="6">
    <location>
        <begin position="49"/>
        <end position="64"/>
    </location>
</feature>
<dbReference type="GO" id="GO:0005524">
    <property type="term" value="F:ATP binding"/>
    <property type="evidence" value="ECO:0007669"/>
    <property type="project" value="UniProtKB-KW"/>
</dbReference>
<feature type="compositionally biased region" description="Polar residues" evidence="6">
    <location>
        <begin position="686"/>
        <end position="699"/>
    </location>
</feature>
<dbReference type="PANTHER" id="PTHR45832:SF22">
    <property type="entry name" value="SERINE_THREONINE-PROTEIN KINASE SAMKA-RELATED"/>
    <property type="match status" value="1"/>
</dbReference>
<keyword evidence="2" id="KW-0547">Nucleotide-binding</keyword>
<dbReference type="GO" id="GO:0106310">
    <property type="term" value="F:protein serine kinase activity"/>
    <property type="evidence" value="ECO:0007669"/>
    <property type="project" value="RHEA"/>
</dbReference>
<feature type="compositionally biased region" description="Low complexity" evidence="6">
    <location>
        <begin position="528"/>
        <end position="539"/>
    </location>
</feature>
<feature type="compositionally biased region" description="Polar residues" evidence="6">
    <location>
        <begin position="37"/>
        <end position="46"/>
    </location>
</feature>
<name>A0A4S4KWV9_9AGAM</name>
<feature type="region of interest" description="Disordered" evidence="6">
    <location>
        <begin position="960"/>
        <end position="979"/>
    </location>
</feature>
<feature type="region of interest" description="Disordered" evidence="6">
    <location>
        <begin position="395"/>
        <end position="439"/>
    </location>
</feature>
<organism evidence="9 10">
    <name type="scientific">Phellinidium pouzarii</name>
    <dbReference type="NCBI Taxonomy" id="167371"/>
    <lineage>
        <taxon>Eukaryota</taxon>
        <taxon>Fungi</taxon>
        <taxon>Dikarya</taxon>
        <taxon>Basidiomycota</taxon>
        <taxon>Agaricomycotina</taxon>
        <taxon>Agaricomycetes</taxon>
        <taxon>Hymenochaetales</taxon>
        <taxon>Hymenochaetaceae</taxon>
        <taxon>Phellinidium</taxon>
    </lineage>
</organism>